<reference evidence="3 4" key="1">
    <citation type="submission" date="2023-08" db="EMBL/GenBank/DDBJ databases">
        <authorList>
            <person name="Sharma P."/>
            <person name="Verma V."/>
            <person name="Mohan M.K."/>
            <person name="Dubey A.K."/>
        </authorList>
    </citation>
    <scope>NUCLEOTIDE SEQUENCE [LARGE SCALE GENOMIC DNA]</scope>
    <source>
        <strain evidence="3 4">ADP4</strain>
    </source>
</reference>
<evidence type="ECO:0000313" key="3">
    <source>
        <dbReference type="EMBL" id="MEF3115003.1"/>
    </source>
</evidence>
<accession>A0ABU7WU23</accession>
<dbReference type="Proteomes" id="UP001348265">
    <property type="component" value="Unassembled WGS sequence"/>
</dbReference>
<keyword evidence="1" id="KW-0732">Signal</keyword>
<organism evidence="3 4">
    <name type="scientific">Streptomyces chrestomyceticus</name>
    <dbReference type="NCBI Taxonomy" id="68185"/>
    <lineage>
        <taxon>Bacteria</taxon>
        <taxon>Bacillati</taxon>
        <taxon>Actinomycetota</taxon>
        <taxon>Actinomycetes</taxon>
        <taxon>Kitasatosporales</taxon>
        <taxon>Streptomycetaceae</taxon>
        <taxon>Streptomyces</taxon>
    </lineage>
</organism>
<gene>
    <name evidence="3" type="ORF">RB636_17685</name>
</gene>
<dbReference type="EMBL" id="JAVFKM010000008">
    <property type="protein sequence ID" value="MEF3115003.1"/>
    <property type="molecule type" value="Genomic_DNA"/>
</dbReference>
<feature type="signal peptide" evidence="1">
    <location>
        <begin position="1"/>
        <end position="25"/>
    </location>
</feature>
<dbReference type="InterPro" id="IPR000772">
    <property type="entry name" value="Ricin_B_lectin"/>
</dbReference>
<evidence type="ECO:0000313" key="4">
    <source>
        <dbReference type="Proteomes" id="UP001348265"/>
    </source>
</evidence>
<dbReference type="SMART" id="SM00458">
    <property type="entry name" value="RICIN"/>
    <property type="match status" value="1"/>
</dbReference>
<dbReference type="Gene3D" id="2.80.10.50">
    <property type="match status" value="1"/>
</dbReference>
<dbReference type="CDD" id="cd23415">
    <property type="entry name" value="beta-trefoil_Ricin_AH"/>
    <property type="match status" value="1"/>
</dbReference>
<evidence type="ECO:0000256" key="1">
    <source>
        <dbReference type="SAM" id="SignalP"/>
    </source>
</evidence>
<dbReference type="SUPFAM" id="SSF50370">
    <property type="entry name" value="Ricin B-like lectins"/>
    <property type="match status" value="1"/>
</dbReference>
<evidence type="ECO:0000259" key="2">
    <source>
        <dbReference type="SMART" id="SM00458"/>
    </source>
</evidence>
<keyword evidence="4" id="KW-1185">Reference proteome</keyword>
<dbReference type="PROSITE" id="PS51257">
    <property type="entry name" value="PROKAR_LIPOPROTEIN"/>
    <property type="match status" value="1"/>
</dbReference>
<dbReference type="RefSeq" id="WP_031005378.1">
    <property type="nucleotide sequence ID" value="NZ_JAVFKM010000008.1"/>
</dbReference>
<sequence>MNIRNSISGIAAAACAGLVLTVACAADAMAAPPISQYKNRATELCLDSDTAGYTYTKTCGRDNSYQHWYRYDSNGAIQLQNRVSGKCLTATSTESVYAKSCNDGDSAQWWTEEYVTDGVVMLINRKNRMALDSDTRGNAYLKSPGAGNTYQEWKSLR</sequence>
<dbReference type="Pfam" id="PF00652">
    <property type="entry name" value="Ricin_B_lectin"/>
    <property type="match status" value="1"/>
</dbReference>
<dbReference type="PROSITE" id="PS50231">
    <property type="entry name" value="RICIN_B_LECTIN"/>
    <property type="match status" value="1"/>
</dbReference>
<proteinExistence type="predicted"/>
<feature type="domain" description="Ricin B lectin" evidence="2">
    <location>
        <begin position="31"/>
        <end position="156"/>
    </location>
</feature>
<dbReference type="InterPro" id="IPR035992">
    <property type="entry name" value="Ricin_B-like_lectins"/>
</dbReference>
<comment type="caution">
    <text evidence="3">The sequence shown here is derived from an EMBL/GenBank/DDBJ whole genome shotgun (WGS) entry which is preliminary data.</text>
</comment>
<name>A0ABU7WU23_9ACTN</name>
<feature type="chain" id="PRO_5046984932" evidence="1">
    <location>
        <begin position="26"/>
        <end position="157"/>
    </location>
</feature>
<protein>
    <submittedName>
        <fullName evidence="3">RICIN domain-containing protein</fullName>
    </submittedName>
</protein>